<feature type="domain" description="ER-bound oxygenase mpaB/mpaB'/Rubber oxygenase catalytic" evidence="2">
    <location>
        <begin position="50"/>
        <end position="276"/>
    </location>
</feature>
<dbReference type="PANTHER" id="PTHR36151:SF3">
    <property type="entry name" value="ER-BOUND OXYGENASE MPAB_MPAB'_RUBBER OXYGENASE CATALYTIC DOMAIN-CONTAINING PROTEIN"/>
    <property type="match status" value="1"/>
</dbReference>
<dbReference type="AlphaFoldDB" id="A0A0A0BPV3"/>
<dbReference type="EMBL" id="AXCZ01000161">
    <property type="protein sequence ID" value="KGM09990.1"/>
    <property type="molecule type" value="Genomic_DNA"/>
</dbReference>
<comment type="caution">
    <text evidence="3">The sequence shown here is derived from an EMBL/GenBank/DDBJ whole genome shotgun (WGS) entry which is preliminary data.</text>
</comment>
<feature type="compositionally biased region" description="Pro residues" evidence="1">
    <location>
        <begin position="282"/>
        <end position="294"/>
    </location>
</feature>
<dbReference type="Pfam" id="PF09995">
    <property type="entry name" value="MPAB_Lcp_cat"/>
    <property type="match status" value="1"/>
</dbReference>
<feature type="compositionally biased region" description="Low complexity" evidence="1">
    <location>
        <begin position="295"/>
        <end position="309"/>
    </location>
</feature>
<dbReference type="PANTHER" id="PTHR36151">
    <property type="entry name" value="BLR2777 PROTEIN"/>
    <property type="match status" value="1"/>
</dbReference>
<reference evidence="3 4" key="1">
    <citation type="submission" date="2013-08" db="EMBL/GenBank/DDBJ databases">
        <title>Genome sequencing of Cellulomonas bogoriensis 69B4.</title>
        <authorList>
            <person name="Chen F."/>
            <person name="Li Y."/>
            <person name="Wang G."/>
        </authorList>
    </citation>
    <scope>NUCLEOTIDE SEQUENCE [LARGE SCALE GENOMIC DNA]</scope>
    <source>
        <strain evidence="3 4">69B4</strain>
    </source>
</reference>
<feature type="region of interest" description="Disordered" evidence="1">
    <location>
        <begin position="279"/>
        <end position="309"/>
    </location>
</feature>
<evidence type="ECO:0000313" key="3">
    <source>
        <dbReference type="EMBL" id="KGM09990.1"/>
    </source>
</evidence>
<dbReference type="InterPro" id="IPR018713">
    <property type="entry name" value="MPAB/Lcp_cat_dom"/>
</dbReference>
<keyword evidence="4" id="KW-1185">Reference proteome</keyword>
<evidence type="ECO:0000313" key="4">
    <source>
        <dbReference type="Proteomes" id="UP000054314"/>
    </source>
</evidence>
<sequence length="309" mass="33038">MGHGPWVSPRARLATLLLSRVAGPDAARARARIHSTPGPRRFAPGSPVTRVHGDASMFVGGVRALLLQSLHPAAMAAVDDHSGYRADPWGRLQRTATFIATTTFATVGHADQAAAVVRAVHARIEGTTPDGQPYRADDPHLLQWVHVAEVESFLQAHQRFGRRPLTPSEQDEYVAQAARIGQLLGAPDLPRTVDELGATLRSYRPELRGTPAAVRTGHFLLHDPPIPRAVRPAYRMITGAGVGLLPSWARAELDLGEGMPVLRRVGGHLATRTIRWALDPAQPAPPPDASPVPAPAGVTAPAGGRMVDR</sequence>
<protein>
    <recommendedName>
        <fullName evidence="2">ER-bound oxygenase mpaB/mpaB'/Rubber oxygenase catalytic domain-containing protein</fullName>
    </recommendedName>
</protein>
<proteinExistence type="predicted"/>
<organism evidence="3 4">
    <name type="scientific">Cellulomonas bogoriensis 69B4 = DSM 16987</name>
    <dbReference type="NCBI Taxonomy" id="1386082"/>
    <lineage>
        <taxon>Bacteria</taxon>
        <taxon>Bacillati</taxon>
        <taxon>Actinomycetota</taxon>
        <taxon>Actinomycetes</taxon>
        <taxon>Micrococcales</taxon>
        <taxon>Cellulomonadaceae</taxon>
        <taxon>Cellulomonas</taxon>
    </lineage>
</organism>
<evidence type="ECO:0000256" key="1">
    <source>
        <dbReference type="SAM" id="MobiDB-lite"/>
    </source>
</evidence>
<name>A0A0A0BPV3_9CELL</name>
<evidence type="ECO:0000259" key="2">
    <source>
        <dbReference type="Pfam" id="PF09995"/>
    </source>
</evidence>
<accession>A0A0A0BPV3</accession>
<dbReference type="GO" id="GO:0016491">
    <property type="term" value="F:oxidoreductase activity"/>
    <property type="evidence" value="ECO:0007669"/>
    <property type="project" value="InterPro"/>
</dbReference>
<dbReference type="OrthoDB" id="108890at2"/>
<dbReference type="Proteomes" id="UP000054314">
    <property type="component" value="Unassembled WGS sequence"/>
</dbReference>
<gene>
    <name evidence="3" type="ORF">N869_10630</name>
</gene>